<keyword evidence="1" id="KW-1133">Transmembrane helix</keyword>
<sequence length="94" mass="10570">MDTYTAIHRSTLVVGVSRPLLAEEIIAPTFVIRGCNYSGWMRGWVPPQLPSLANYYGSVWSIAVTAMTYHIMVSISMSPFHYSSEEFVDTDFTT</sequence>
<comment type="caution">
    <text evidence="2">The sequence shown here is derived from an EMBL/GenBank/DDBJ whole genome shotgun (WGS) entry which is preliminary data.</text>
</comment>
<keyword evidence="1" id="KW-0812">Transmembrane</keyword>
<keyword evidence="1" id="KW-0472">Membrane</keyword>
<dbReference type="EMBL" id="BFEA01000269">
    <property type="protein sequence ID" value="GBG77485.1"/>
    <property type="molecule type" value="Genomic_DNA"/>
</dbReference>
<feature type="transmembrane region" description="Helical" evidence="1">
    <location>
        <begin position="55"/>
        <end position="75"/>
    </location>
</feature>
<keyword evidence="3" id="KW-1185">Reference proteome</keyword>
<evidence type="ECO:0000313" key="3">
    <source>
        <dbReference type="Proteomes" id="UP000265515"/>
    </source>
</evidence>
<gene>
    <name evidence="2" type="ORF">CBR_g23932</name>
</gene>
<dbReference type="Gramene" id="GBG77485">
    <property type="protein sequence ID" value="GBG77485"/>
    <property type="gene ID" value="CBR_g23932"/>
</dbReference>
<dbReference type="Proteomes" id="UP000265515">
    <property type="component" value="Unassembled WGS sequence"/>
</dbReference>
<protein>
    <submittedName>
        <fullName evidence="2">Uncharacterized protein</fullName>
    </submittedName>
</protein>
<organism evidence="2 3">
    <name type="scientific">Chara braunii</name>
    <name type="common">Braun's stonewort</name>
    <dbReference type="NCBI Taxonomy" id="69332"/>
    <lineage>
        <taxon>Eukaryota</taxon>
        <taxon>Viridiplantae</taxon>
        <taxon>Streptophyta</taxon>
        <taxon>Charophyceae</taxon>
        <taxon>Charales</taxon>
        <taxon>Characeae</taxon>
        <taxon>Chara</taxon>
    </lineage>
</organism>
<proteinExistence type="predicted"/>
<reference evidence="2 3" key="1">
    <citation type="journal article" date="2018" name="Cell">
        <title>The Chara Genome: Secondary Complexity and Implications for Plant Terrestrialization.</title>
        <authorList>
            <person name="Nishiyama T."/>
            <person name="Sakayama H."/>
            <person name="Vries J.D."/>
            <person name="Buschmann H."/>
            <person name="Saint-Marcoux D."/>
            <person name="Ullrich K.K."/>
            <person name="Haas F.B."/>
            <person name="Vanderstraeten L."/>
            <person name="Becker D."/>
            <person name="Lang D."/>
            <person name="Vosolsobe S."/>
            <person name="Rombauts S."/>
            <person name="Wilhelmsson P.K.I."/>
            <person name="Janitza P."/>
            <person name="Kern R."/>
            <person name="Heyl A."/>
            <person name="Rumpler F."/>
            <person name="Villalobos L.I.A.C."/>
            <person name="Clay J.M."/>
            <person name="Skokan R."/>
            <person name="Toyoda A."/>
            <person name="Suzuki Y."/>
            <person name="Kagoshima H."/>
            <person name="Schijlen E."/>
            <person name="Tajeshwar N."/>
            <person name="Catarino B."/>
            <person name="Hetherington A.J."/>
            <person name="Saltykova A."/>
            <person name="Bonnot C."/>
            <person name="Breuninger H."/>
            <person name="Symeonidi A."/>
            <person name="Radhakrishnan G.V."/>
            <person name="Van Nieuwerburgh F."/>
            <person name="Deforce D."/>
            <person name="Chang C."/>
            <person name="Karol K.G."/>
            <person name="Hedrich R."/>
            <person name="Ulvskov P."/>
            <person name="Glockner G."/>
            <person name="Delwiche C.F."/>
            <person name="Petrasek J."/>
            <person name="Van de Peer Y."/>
            <person name="Friml J."/>
            <person name="Beilby M."/>
            <person name="Dolan L."/>
            <person name="Kohara Y."/>
            <person name="Sugano S."/>
            <person name="Fujiyama A."/>
            <person name="Delaux P.-M."/>
            <person name="Quint M."/>
            <person name="TheiBen G."/>
            <person name="Hagemann M."/>
            <person name="Harholt J."/>
            <person name="Dunand C."/>
            <person name="Zachgo S."/>
            <person name="Langdale J."/>
            <person name="Maumus F."/>
            <person name="Straeten D.V.D."/>
            <person name="Gould S.B."/>
            <person name="Rensing S.A."/>
        </authorList>
    </citation>
    <scope>NUCLEOTIDE SEQUENCE [LARGE SCALE GENOMIC DNA]</scope>
    <source>
        <strain evidence="2 3">S276</strain>
    </source>
</reference>
<accession>A0A388L5A9</accession>
<evidence type="ECO:0000256" key="1">
    <source>
        <dbReference type="SAM" id="Phobius"/>
    </source>
</evidence>
<dbReference type="AlphaFoldDB" id="A0A388L5A9"/>
<name>A0A388L5A9_CHABU</name>
<evidence type="ECO:0000313" key="2">
    <source>
        <dbReference type="EMBL" id="GBG77485.1"/>
    </source>
</evidence>